<proteinExistence type="predicted"/>
<dbReference type="Pfam" id="PF13034">
    <property type="entry name" value="DUF3895"/>
    <property type="match status" value="1"/>
</dbReference>
<evidence type="ECO:0000313" key="2">
    <source>
        <dbReference type="Proteomes" id="UP001342826"/>
    </source>
</evidence>
<organism evidence="1 2">
    <name type="scientific">Metabacillus fastidiosus</name>
    <dbReference type="NCBI Taxonomy" id="1458"/>
    <lineage>
        <taxon>Bacteria</taxon>
        <taxon>Bacillati</taxon>
        <taxon>Bacillota</taxon>
        <taxon>Bacilli</taxon>
        <taxon>Bacillales</taxon>
        <taxon>Bacillaceae</taxon>
        <taxon>Metabacillus</taxon>
    </lineage>
</organism>
<dbReference type="RefSeq" id="WP_328015321.1">
    <property type="nucleotide sequence ID" value="NZ_JARTFS010000009.1"/>
</dbReference>
<protein>
    <submittedName>
        <fullName evidence="1">DUF3895 domain-containing protein</fullName>
    </submittedName>
</protein>
<dbReference type="InterPro" id="IPR024995">
    <property type="entry name" value="DUF3895"/>
</dbReference>
<keyword evidence="2" id="KW-1185">Reference proteome</keyword>
<dbReference type="EMBL" id="JARTFS010000009">
    <property type="protein sequence ID" value="MED4402065.1"/>
    <property type="molecule type" value="Genomic_DNA"/>
</dbReference>
<dbReference type="Proteomes" id="UP001342826">
    <property type="component" value="Unassembled WGS sequence"/>
</dbReference>
<sequence>MDKKNIEKLIDEYVESNHNISAISLCSHLINNHKYSSDLYSTGRPKLYFEVIRYLEKLSKSGILAAAKKDRDNCEYTKVMEIYESESEVEMKSVQEEEQLTLFR</sequence>
<evidence type="ECO:0000313" key="1">
    <source>
        <dbReference type="EMBL" id="MED4402065.1"/>
    </source>
</evidence>
<accession>A0ABU6NY74</accession>
<reference evidence="1 2" key="1">
    <citation type="submission" date="2023-03" db="EMBL/GenBank/DDBJ databases">
        <title>Bacillus Genome Sequencing.</title>
        <authorList>
            <person name="Dunlap C."/>
        </authorList>
    </citation>
    <scope>NUCLEOTIDE SEQUENCE [LARGE SCALE GENOMIC DNA]</scope>
    <source>
        <strain evidence="1 2">NRS-1717</strain>
    </source>
</reference>
<gene>
    <name evidence="1" type="ORF">P9271_12140</name>
</gene>
<name>A0ABU6NY74_9BACI</name>
<comment type="caution">
    <text evidence="1">The sequence shown here is derived from an EMBL/GenBank/DDBJ whole genome shotgun (WGS) entry which is preliminary data.</text>
</comment>